<dbReference type="FunFam" id="3.40.50.1820:FF:000122">
    <property type="entry name" value="Vitellogenin-3-like Protein"/>
    <property type="match status" value="1"/>
</dbReference>
<evidence type="ECO:0000259" key="5">
    <source>
        <dbReference type="Pfam" id="PF00151"/>
    </source>
</evidence>
<comment type="similarity">
    <text evidence="2 4">Belongs to the AB hydrolase superfamily. Lipase family.</text>
</comment>
<sequence length="354" mass="40382">KKLWKTNYLVAIVGFFFIFLGVESLIQDRLKSDFFQIYKHAAVETRELQDRPVTPENVTYYLFTKNNPDEYIELNESNLDLLNDRKIVFFVHGWTGSREADWYEDLKDAFLTSYPDYYVVQVDWREPADQLYYVSSINTYEVAKIISKLILELHQHHNVDLNQILLIGHSLGAHVVGFIGEEIYRQTGEKLPRIIALDPAGPLFSTRPEDKRLNKDDAKVVEVIHTDGGTFGYNDAIGTVDFFANGGSSQPGCKRIDLLDLKSVAEPITCDHQRSHQYFIEAILNPKEFTARSCSDWDSYENGKCERGEEVKLGDLTTLATGNFYLETNKEKPYAKRTSNEGGLTSKLLKVLGG</sequence>
<dbReference type="InterPro" id="IPR000734">
    <property type="entry name" value="TAG_lipase"/>
</dbReference>
<comment type="subcellular location">
    <subcellularLocation>
        <location evidence="1">Secreted</location>
    </subcellularLocation>
</comment>
<gene>
    <name evidence="6" type="ORF">NQ315_009263</name>
</gene>
<dbReference type="GO" id="GO:0016298">
    <property type="term" value="F:lipase activity"/>
    <property type="evidence" value="ECO:0007669"/>
    <property type="project" value="InterPro"/>
</dbReference>
<dbReference type="CDD" id="cd00707">
    <property type="entry name" value="Pancreat_lipase_like"/>
    <property type="match status" value="1"/>
</dbReference>
<evidence type="ECO:0000256" key="3">
    <source>
        <dbReference type="ARBA" id="ARBA00022525"/>
    </source>
</evidence>
<dbReference type="Proteomes" id="UP001159042">
    <property type="component" value="Unassembled WGS sequence"/>
</dbReference>
<organism evidence="6 7">
    <name type="scientific">Exocentrus adspersus</name>
    <dbReference type="NCBI Taxonomy" id="1586481"/>
    <lineage>
        <taxon>Eukaryota</taxon>
        <taxon>Metazoa</taxon>
        <taxon>Ecdysozoa</taxon>
        <taxon>Arthropoda</taxon>
        <taxon>Hexapoda</taxon>
        <taxon>Insecta</taxon>
        <taxon>Pterygota</taxon>
        <taxon>Neoptera</taxon>
        <taxon>Endopterygota</taxon>
        <taxon>Coleoptera</taxon>
        <taxon>Polyphaga</taxon>
        <taxon>Cucujiformia</taxon>
        <taxon>Chrysomeloidea</taxon>
        <taxon>Cerambycidae</taxon>
        <taxon>Lamiinae</taxon>
        <taxon>Acanthocinini</taxon>
        <taxon>Exocentrus</taxon>
    </lineage>
</organism>
<proteinExistence type="inferred from homology"/>
<accession>A0AAV8WH60</accession>
<dbReference type="GO" id="GO:0005615">
    <property type="term" value="C:extracellular space"/>
    <property type="evidence" value="ECO:0007669"/>
    <property type="project" value="TreeGrafter"/>
</dbReference>
<evidence type="ECO:0000313" key="7">
    <source>
        <dbReference type="Proteomes" id="UP001159042"/>
    </source>
</evidence>
<name>A0AAV8WH60_9CUCU</name>
<dbReference type="InterPro" id="IPR033906">
    <property type="entry name" value="Lipase_N"/>
</dbReference>
<evidence type="ECO:0000256" key="4">
    <source>
        <dbReference type="RuleBase" id="RU004262"/>
    </source>
</evidence>
<keyword evidence="7" id="KW-1185">Reference proteome</keyword>
<dbReference type="InterPro" id="IPR013818">
    <property type="entry name" value="Lipase"/>
</dbReference>
<feature type="non-terminal residue" evidence="6">
    <location>
        <position position="1"/>
    </location>
</feature>
<feature type="domain" description="Lipase" evidence="5">
    <location>
        <begin position="45"/>
        <end position="334"/>
    </location>
</feature>
<dbReference type="PANTHER" id="PTHR11610:SF173">
    <property type="entry name" value="LIPASE DOMAIN-CONTAINING PROTEIN-RELATED"/>
    <property type="match status" value="1"/>
</dbReference>
<dbReference type="Pfam" id="PF00151">
    <property type="entry name" value="Lipase"/>
    <property type="match status" value="1"/>
</dbReference>
<dbReference type="GO" id="GO:0016042">
    <property type="term" value="P:lipid catabolic process"/>
    <property type="evidence" value="ECO:0007669"/>
    <property type="project" value="TreeGrafter"/>
</dbReference>
<dbReference type="SUPFAM" id="SSF53474">
    <property type="entry name" value="alpha/beta-Hydrolases"/>
    <property type="match status" value="1"/>
</dbReference>
<dbReference type="Gene3D" id="3.40.50.1820">
    <property type="entry name" value="alpha/beta hydrolase"/>
    <property type="match status" value="1"/>
</dbReference>
<dbReference type="PRINTS" id="PR00821">
    <property type="entry name" value="TAGLIPASE"/>
</dbReference>
<protein>
    <recommendedName>
        <fullName evidence="5">Lipase domain-containing protein</fullName>
    </recommendedName>
</protein>
<comment type="caution">
    <text evidence="6">The sequence shown here is derived from an EMBL/GenBank/DDBJ whole genome shotgun (WGS) entry which is preliminary data.</text>
</comment>
<evidence type="ECO:0000313" key="6">
    <source>
        <dbReference type="EMBL" id="KAJ8925430.1"/>
    </source>
</evidence>
<dbReference type="InterPro" id="IPR029058">
    <property type="entry name" value="AB_hydrolase_fold"/>
</dbReference>
<dbReference type="GO" id="GO:0017171">
    <property type="term" value="F:serine hydrolase activity"/>
    <property type="evidence" value="ECO:0007669"/>
    <property type="project" value="TreeGrafter"/>
</dbReference>
<dbReference type="AlphaFoldDB" id="A0AAV8WH60"/>
<reference evidence="6 7" key="1">
    <citation type="journal article" date="2023" name="Insect Mol. Biol.">
        <title>Genome sequencing provides insights into the evolution of gene families encoding plant cell wall-degrading enzymes in longhorned beetles.</title>
        <authorList>
            <person name="Shin N.R."/>
            <person name="Okamura Y."/>
            <person name="Kirsch R."/>
            <person name="Pauchet Y."/>
        </authorList>
    </citation>
    <scope>NUCLEOTIDE SEQUENCE [LARGE SCALE GENOMIC DNA]</scope>
    <source>
        <strain evidence="6">EAD_L_NR</strain>
    </source>
</reference>
<dbReference type="PANTHER" id="PTHR11610">
    <property type="entry name" value="LIPASE"/>
    <property type="match status" value="1"/>
</dbReference>
<evidence type="ECO:0000256" key="1">
    <source>
        <dbReference type="ARBA" id="ARBA00004613"/>
    </source>
</evidence>
<evidence type="ECO:0000256" key="2">
    <source>
        <dbReference type="ARBA" id="ARBA00010701"/>
    </source>
</evidence>
<dbReference type="EMBL" id="JANEYG010000001">
    <property type="protein sequence ID" value="KAJ8925430.1"/>
    <property type="molecule type" value="Genomic_DNA"/>
</dbReference>
<keyword evidence="3" id="KW-0964">Secreted</keyword>